<dbReference type="Proteomes" id="UP000587527">
    <property type="component" value="Unassembled WGS sequence"/>
</dbReference>
<feature type="domain" description="DUF11" evidence="3">
    <location>
        <begin position="290"/>
        <end position="394"/>
    </location>
</feature>
<protein>
    <recommendedName>
        <fullName evidence="3">DUF11 domain-containing protein</fullName>
    </recommendedName>
</protein>
<keyword evidence="5" id="KW-1185">Reference proteome</keyword>
<feature type="transmembrane region" description="Helical" evidence="2">
    <location>
        <begin position="46"/>
        <end position="65"/>
    </location>
</feature>
<dbReference type="Pfam" id="PF01345">
    <property type="entry name" value="DUF11"/>
    <property type="match status" value="1"/>
</dbReference>
<dbReference type="EMBL" id="JACHMN010000002">
    <property type="protein sequence ID" value="MBB5871038.1"/>
    <property type="molecule type" value="Genomic_DNA"/>
</dbReference>
<sequence>MSDFDRDELLLTGAFEEFTTGSTPKINAEGTAAVRKRVAKRRRNRAILLVLLTVLAVGVPVAVYATSGRDKPTNPDKHAAGASPSVSASASAAPASPSAAPPPGPSGVTRDLLQLSTITVPDWRFQGDTPGRCMSGPMKLSAPPPSGMGSVQLIGSVVDANLDADPALEAAAILECSTEQNVTRQIVAFERDSSGRILTLGQVMRGFPTDLVRRTSAGGGLRVDMQNVSGCCDVSPEVVQRQQRDYAWNGREYVQIEGPTSFPPHPHVTDLKVTEGAELSFGPVTGAKRVGTVKITVTNLGKVTSSRFLLSVAGNLDATLKACVGSRCYRTENGLPPIIDGIAAGKKVTYTVTVTVGADAPPAVTVPVTVTSIGANDTKSLPDPNPANNKTTAVVVAW</sequence>
<feature type="compositionally biased region" description="Basic and acidic residues" evidence="1">
    <location>
        <begin position="68"/>
        <end position="79"/>
    </location>
</feature>
<feature type="compositionally biased region" description="Low complexity" evidence="1">
    <location>
        <begin position="80"/>
        <end position="98"/>
    </location>
</feature>
<evidence type="ECO:0000313" key="5">
    <source>
        <dbReference type="Proteomes" id="UP000587527"/>
    </source>
</evidence>
<feature type="region of interest" description="Disordered" evidence="1">
    <location>
        <begin position="66"/>
        <end position="110"/>
    </location>
</feature>
<accession>A0A841BUB1</accession>
<keyword evidence="2" id="KW-0812">Transmembrane</keyword>
<keyword evidence="2" id="KW-1133">Transmembrane helix</keyword>
<name>A0A841BUB1_9ACTN</name>
<evidence type="ECO:0000313" key="4">
    <source>
        <dbReference type="EMBL" id="MBB5871038.1"/>
    </source>
</evidence>
<dbReference type="InterPro" id="IPR001434">
    <property type="entry name" value="OmcB-like_DUF11"/>
</dbReference>
<proteinExistence type="predicted"/>
<reference evidence="4 5" key="1">
    <citation type="submission" date="2020-08" db="EMBL/GenBank/DDBJ databases">
        <title>Sequencing the genomes of 1000 actinobacteria strains.</title>
        <authorList>
            <person name="Klenk H.-P."/>
        </authorList>
    </citation>
    <scope>NUCLEOTIDE SEQUENCE [LARGE SCALE GENOMIC DNA]</scope>
    <source>
        <strain evidence="4 5">DSM 45362</strain>
    </source>
</reference>
<gene>
    <name evidence="4" type="ORF">F4553_004417</name>
</gene>
<evidence type="ECO:0000256" key="2">
    <source>
        <dbReference type="SAM" id="Phobius"/>
    </source>
</evidence>
<evidence type="ECO:0000256" key="1">
    <source>
        <dbReference type="SAM" id="MobiDB-lite"/>
    </source>
</evidence>
<evidence type="ECO:0000259" key="3">
    <source>
        <dbReference type="Pfam" id="PF01345"/>
    </source>
</evidence>
<organism evidence="4 5">
    <name type="scientific">Allocatelliglobosispora scoriae</name>
    <dbReference type="NCBI Taxonomy" id="643052"/>
    <lineage>
        <taxon>Bacteria</taxon>
        <taxon>Bacillati</taxon>
        <taxon>Actinomycetota</taxon>
        <taxon>Actinomycetes</taxon>
        <taxon>Micromonosporales</taxon>
        <taxon>Micromonosporaceae</taxon>
        <taxon>Allocatelliglobosispora</taxon>
    </lineage>
</organism>
<dbReference type="AlphaFoldDB" id="A0A841BUB1"/>
<dbReference type="RefSeq" id="WP_184838827.1">
    <property type="nucleotide sequence ID" value="NZ_JACHMN010000002.1"/>
</dbReference>
<comment type="caution">
    <text evidence="4">The sequence shown here is derived from an EMBL/GenBank/DDBJ whole genome shotgun (WGS) entry which is preliminary data.</text>
</comment>
<keyword evidence="2" id="KW-0472">Membrane</keyword>